<evidence type="ECO:0000313" key="2">
    <source>
        <dbReference type="EMBL" id="RAL42678.1"/>
    </source>
</evidence>
<dbReference type="PANTHER" id="PTHR33116:SF78">
    <property type="entry name" value="OS12G0587133 PROTEIN"/>
    <property type="match status" value="1"/>
</dbReference>
<protein>
    <recommendedName>
        <fullName evidence="1">Reverse transcriptase zinc-binding domain-containing protein</fullName>
    </recommendedName>
</protein>
<feature type="domain" description="Reverse transcriptase zinc-binding" evidence="1">
    <location>
        <begin position="7"/>
        <end position="88"/>
    </location>
</feature>
<comment type="caution">
    <text evidence="2">The sequence shown here is derived from an EMBL/GenBank/DDBJ whole genome shotgun (WGS) entry which is preliminary data.</text>
</comment>
<dbReference type="InterPro" id="IPR026960">
    <property type="entry name" value="RVT-Znf"/>
</dbReference>
<dbReference type="Pfam" id="PF13966">
    <property type="entry name" value="zf-RVT"/>
    <property type="match status" value="1"/>
</dbReference>
<dbReference type="Proteomes" id="UP000249390">
    <property type="component" value="Unassembled WGS sequence"/>
</dbReference>
<evidence type="ECO:0000313" key="3">
    <source>
        <dbReference type="Proteomes" id="UP000249390"/>
    </source>
</evidence>
<proteinExistence type="predicted"/>
<organism evidence="2 3">
    <name type="scientific">Cuscuta australis</name>
    <dbReference type="NCBI Taxonomy" id="267555"/>
    <lineage>
        <taxon>Eukaryota</taxon>
        <taxon>Viridiplantae</taxon>
        <taxon>Streptophyta</taxon>
        <taxon>Embryophyta</taxon>
        <taxon>Tracheophyta</taxon>
        <taxon>Spermatophyta</taxon>
        <taxon>Magnoliopsida</taxon>
        <taxon>eudicotyledons</taxon>
        <taxon>Gunneridae</taxon>
        <taxon>Pentapetalae</taxon>
        <taxon>asterids</taxon>
        <taxon>lamiids</taxon>
        <taxon>Solanales</taxon>
        <taxon>Convolvulaceae</taxon>
        <taxon>Cuscuteae</taxon>
        <taxon>Cuscuta</taxon>
        <taxon>Cuscuta subgen. Grammica</taxon>
        <taxon>Cuscuta sect. Cleistogrammica</taxon>
    </lineage>
</organism>
<accession>A0A328DDT3</accession>
<reference evidence="2 3" key="1">
    <citation type="submission" date="2018-06" db="EMBL/GenBank/DDBJ databases">
        <title>The Genome of Cuscuta australis (Dodder) Provides Insight into the Evolution of Plant Parasitism.</title>
        <authorList>
            <person name="Liu H."/>
        </authorList>
    </citation>
    <scope>NUCLEOTIDE SEQUENCE [LARGE SCALE GENOMIC DNA]</scope>
    <source>
        <strain evidence="3">cv. Yunnan</strain>
        <tissue evidence="2">Vines</tissue>
    </source>
</reference>
<dbReference type="AlphaFoldDB" id="A0A328DDT3"/>
<evidence type="ECO:0000259" key="1">
    <source>
        <dbReference type="Pfam" id="PF13966"/>
    </source>
</evidence>
<name>A0A328DDT3_9ASTE</name>
<gene>
    <name evidence="2" type="ORF">DM860_009185</name>
</gene>
<dbReference type="EMBL" id="NQVE01000162">
    <property type="protein sequence ID" value="RAL42678.1"/>
    <property type="molecule type" value="Genomic_DNA"/>
</dbReference>
<sequence>MRNTGNYSPDKGYQWLLGQKQNVKWRDLVWNKLSIPKHKFIMSLLCKNILQTKVRLSKMFDIDTTCPLCKAAPEDAHHLFCKCPFTEEAYNKLHNWCLYSFKSNNLNELFGGVKKAQPGKKRRKLYSILAATIYFVWKACNRVVHQGLHMSSEEITQQIKFHVDTYMRSKIGVK</sequence>
<keyword evidence="3" id="KW-1185">Reference proteome</keyword>
<dbReference type="PANTHER" id="PTHR33116">
    <property type="entry name" value="REVERSE TRANSCRIPTASE ZINC-BINDING DOMAIN-CONTAINING PROTEIN-RELATED-RELATED"/>
    <property type="match status" value="1"/>
</dbReference>